<dbReference type="AlphaFoldDB" id="I4VSI2"/>
<dbReference type="PANTHER" id="PTHR38471">
    <property type="entry name" value="FOUR HELIX BUNDLE PROTEIN"/>
    <property type="match status" value="1"/>
</dbReference>
<dbReference type="Gene3D" id="1.20.1440.60">
    <property type="entry name" value="23S rRNA-intervening sequence"/>
    <property type="match status" value="1"/>
</dbReference>
<evidence type="ECO:0000313" key="1">
    <source>
        <dbReference type="EMBL" id="EIL90173.1"/>
    </source>
</evidence>
<dbReference type="EMBL" id="AJXT01000050">
    <property type="protein sequence ID" value="EIL90173.1"/>
    <property type="molecule type" value="Genomic_DNA"/>
</dbReference>
<dbReference type="Pfam" id="PF05635">
    <property type="entry name" value="23S_rRNA_IVP"/>
    <property type="match status" value="1"/>
</dbReference>
<proteinExistence type="predicted"/>
<dbReference type="PANTHER" id="PTHR38471:SF2">
    <property type="entry name" value="FOUR HELIX BUNDLE PROTEIN"/>
    <property type="match status" value="1"/>
</dbReference>
<name>I4VSI2_9GAMM</name>
<dbReference type="Proteomes" id="UP000003226">
    <property type="component" value="Unassembled WGS sequence"/>
</dbReference>
<organism evidence="1 2">
    <name type="scientific">Rhodanobacter spathiphylli B39</name>
    <dbReference type="NCBI Taxonomy" id="1163407"/>
    <lineage>
        <taxon>Bacteria</taxon>
        <taxon>Pseudomonadati</taxon>
        <taxon>Pseudomonadota</taxon>
        <taxon>Gammaproteobacteria</taxon>
        <taxon>Lysobacterales</taxon>
        <taxon>Rhodanobacteraceae</taxon>
        <taxon>Rhodanobacter</taxon>
    </lineage>
</organism>
<dbReference type="InterPro" id="IPR012657">
    <property type="entry name" value="23S_rRNA-intervening_sequence"/>
</dbReference>
<dbReference type="NCBIfam" id="TIGR02436">
    <property type="entry name" value="four helix bundle protein"/>
    <property type="match status" value="1"/>
</dbReference>
<dbReference type="eggNOG" id="COG0399">
    <property type="taxonomic scope" value="Bacteria"/>
</dbReference>
<keyword evidence="2" id="KW-1185">Reference proteome</keyword>
<reference evidence="1 2" key="1">
    <citation type="journal article" date="2012" name="J. Bacteriol.">
        <title>Genome sequences for six rhodanobacter strains, isolated from soils and the terrestrial subsurface, with variable denitrification capabilities.</title>
        <authorList>
            <person name="Kostka J.E."/>
            <person name="Green S.J."/>
            <person name="Rishishwar L."/>
            <person name="Prakash O."/>
            <person name="Katz L.S."/>
            <person name="Marino-Ramirez L."/>
            <person name="Jordan I.K."/>
            <person name="Munk C."/>
            <person name="Ivanova N."/>
            <person name="Mikhailova N."/>
            <person name="Watson D.B."/>
            <person name="Brown S.D."/>
            <person name="Palumbo A.V."/>
            <person name="Brooks S.C."/>
        </authorList>
    </citation>
    <scope>NUCLEOTIDE SEQUENCE [LARGE SCALE GENOMIC DNA]</scope>
    <source>
        <strain evidence="1 2">B39</strain>
    </source>
</reference>
<evidence type="ECO:0000313" key="2">
    <source>
        <dbReference type="Proteomes" id="UP000003226"/>
    </source>
</evidence>
<accession>I4VSI2</accession>
<evidence type="ECO:0008006" key="3">
    <source>
        <dbReference type="Google" id="ProtNLM"/>
    </source>
</evidence>
<gene>
    <name evidence="1" type="ORF">UU7_16045</name>
</gene>
<comment type="caution">
    <text evidence="1">The sequence shown here is derived from an EMBL/GenBank/DDBJ whole genome shotgun (WGS) entry which is preliminary data.</text>
</comment>
<protein>
    <recommendedName>
        <fullName evidence="3">S23 ribosomal protein</fullName>
    </recommendedName>
</protein>
<sequence>MRVWQDAMKLAESVYSVTRGFPSDERFGLTAQMQRVVVSVASCIAEGNARSSIRDYLRFLSMSSGSLAELETQMLLAERLGYVAARDAAAPLTALRSIARQLQSLKKALSGKLSGTSHFPVPRSSFPAP</sequence>
<dbReference type="InterPro" id="IPR036583">
    <property type="entry name" value="23S_rRNA_IVS_sf"/>
</dbReference>
<dbReference type="STRING" id="1163407.UU7_16045"/>
<dbReference type="CDD" id="cd16377">
    <property type="entry name" value="23S_rRNA_IVP_like"/>
    <property type="match status" value="1"/>
</dbReference>
<dbReference type="SUPFAM" id="SSF158446">
    <property type="entry name" value="IVS-encoded protein-like"/>
    <property type="match status" value="1"/>
</dbReference>